<name>A0AAN7DZR0_QUERU</name>
<dbReference type="PROSITE" id="PS50102">
    <property type="entry name" value="RRM"/>
    <property type="match status" value="1"/>
</dbReference>
<evidence type="ECO:0000313" key="5">
    <source>
        <dbReference type="Proteomes" id="UP001324115"/>
    </source>
</evidence>
<keyword evidence="5" id="KW-1185">Reference proteome</keyword>
<evidence type="ECO:0000256" key="1">
    <source>
        <dbReference type="PROSITE-ProRule" id="PRU00176"/>
    </source>
</evidence>
<reference evidence="4 5" key="1">
    <citation type="journal article" date="2023" name="G3 (Bethesda)">
        <title>A haplotype-resolved chromosome-scale genome for Quercus rubra L. provides insights into the genetics of adaptive traits for red oak species.</title>
        <authorList>
            <person name="Kapoor B."/>
            <person name="Jenkins J."/>
            <person name="Schmutz J."/>
            <person name="Zhebentyayeva T."/>
            <person name="Kuelheim C."/>
            <person name="Coggeshall M."/>
            <person name="Heim C."/>
            <person name="Lasky J.R."/>
            <person name="Leites L."/>
            <person name="Islam-Faridi N."/>
            <person name="Romero-Severson J."/>
            <person name="DeLeo V.L."/>
            <person name="Lucas S.M."/>
            <person name="Lazic D."/>
            <person name="Gailing O."/>
            <person name="Carlson J."/>
            <person name="Staton M."/>
        </authorList>
    </citation>
    <scope>NUCLEOTIDE SEQUENCE [LARGE SCALE GENOMIC DNA]</scope>
    <source>
        <strain evidence="4">Pseudo-F2</strain>
    </source>
</reference>
<accession>A0AAN7DZR0</accession>
<keyword evidence="1" id="KW-0694">RNA-binding</keyword>
<feature type="domain" description="RRM" evidence="3">
    <location>
        <begin position="163"/>
        <end position="242"/>
    </location>
</feature>
<sequence length="387" mass="42529">MMLKPRLGACLSPLLFAGEHGVVSVSSKLRAVCCIQRLVNFQLEGIQSLRRSFYSSSDEDDDFAELGSPVARSLGTLKKLKTEKPEPFRSCYRSLNLQFMQKNEHARRSSSGKSLRSEASPSLKDNSTKLVNSSLALRLKLDNLDNVSSNPNNVNASNFNSSSSISVEKIPSSVNLSQLKEALSTFGKISMASMRSKPKKCGCCYIQFESAESCERAISAGVIAINSYILPIHPLLVEDNVTFSISNISSETADSTIHSICMSYGPLEGLVRTKKGVVDALFGVKNNSDLQSILEKLNHTIADDCNWTACLNPRDSASEVMSNNNDNQCDLGMQISNHLADLKKEMSIMEVHVSKKIMQVHADDLQNLHHVILHLEAPVAAERSSRY</sequence>
<feature type="region of interest" description="Disordered" evidence="2">
    <location>
        <begin position="102"/>
        <end position="127"/>
    </location>
</feature>
<dbReference type="AlphaFoldDB" id="A0AAN7DZR0"/>
<dbReference type="Proteomes" id="UP001324115">
    <property type="component" value="Unassembled WGS sequence"/>
</dbReference>
<organism evidence="4 5">
    <name type="scientific">Quercus rubra</name>
    <name type="common">Northern red oak</name>
    <name type="synonym">Quercus borealis</name>
    <dbReference type="NCBI Taxonomy" id="3512"/>
    <lineage>
        <taxon>Eukaryota</taxon>
        <taxon>Viridiplantae</taxon>
        <taxon>Streptophyta</taxon>
        <taxon>Embryophyta</taxon>
        <taxon>Tracheophyta</taxon>
        <taxon>Spermatophyta</taxon>
        <taxon>Magnoliopsida</taxon>
        <taxon>eudicotyledons</taxon>
        <taxon>Gunneridae</taxon>
        <taxon>Pentapetalae</taxon>
        <taxon>rosids</taxon>
        <taxon>fabids</taxon>
        <taxon>Fagales</taxon>
        <taxon>Fagaceae</taxon>
        <taxon>Quercus</taxon>
    </lineage>
</organism>
<dbReference type="SUPFAM" id="SSF54928">
    <property type="entry name" value="RNA-binding domain, RBD"/>
    <property type="match status" value="1"/>
</dbReference>
<dbReference type="CDD" id="cd00590">
    <property type="entry name" value="RRM_SF"/>
    <property type="match status" value="1"/>
</dbReference>
<evidence type="ECO:0000259" key="3">
    <source>
        <dbReference type="PROSITE" id="PS50102"/>
    </source>
</evidence>
<gene>
    <name evidence="4" type="ORF">RGQ29_008264</name>
</gene>
<protein>
    <recommendedName>
        <fullName evidence="3">RRM domain-containing protein</fullName>
    </recommendedName>
</protein>
<dbReference type="InterPro" id="IPR035979">
    <property type="entry name" value="RBD_domain_sf"/>
</dbReference>
<evidence type="ECO:0000313" key="4">
    <source>
        <dbReference type="EMBL" id="KAK4558939.1"/>
    </source>
</evidence>
<dbReference type="Pfam" id="PF00076">
    <property type="entry name" value="RRM_1"/>
    <property type="match status" value="1"/>
</dbReference>
<proteinExistence type="predicted"/>
<dbReference type="InterPro" id="IPR012677">
    <property type="entry name" value="Nucleotide-bd_a/b_plait_sf"/>
</dbReference>
<dbReference type="EMBL" id="JAXUIC010000012">
    <property type="protein sequence ID" value="KAK4558939.1"/>
    <property type="molecule type" value="Genomic_DNA"/>
</dbReference>
<dbReference type="SMART" id="SM00360">
    <property type="entry name" value="RRM"/>
    <property type="match status" value="1"/>
</dbReference>
<dbReference type="GO" id="GO:0003723">
    <property type="term" value="F:RNA binding"/>
    <property type="evidence" value="ECO:0007669"/>
    <property type="project" value="UniProtKB-UniRule"/>
</dbReference>
<dbReference type="Gene3D" id="3.30.70.330">
    <property type="match status" value="1"/>
</dbReference>
<comment type="caution">
    <text evidence="4">The sequence shown here is derived from an EMBL/GenBank/DDBJ whole genome shotgun (WGS) entry which is preliminary data.</text>
</comment>
<dbReference type="InterPro" id="IPR000504">
    <property type="entry name" value="RRM_dom"/>
</dbReference>
<evidence type="ECO:0000256" key="2">
    <source>
        <dbReference type="SAM" id="MobiDB-lite"/>
    </source>
</evidence>
<feature type="compositionally biased region" description="Polar residues" evidence="2">
    <location>
        <begin position="109"/>
        <end position="127"/>
    </location>
</feature>